<feature type="transmembrane region" description="Helical" evidence="1">
    <location>
        <begin position="220"/>
        <end position="239"/>
    </location>
</feature>
<evidence type="ECO:0000256" key="1">
    <source>
        <dbReference type="SAM" id="Phobius"/>
    </source>
</evidence>
<dbReference type="SUPFAM" id="SSF103481">
    <property type="entry name" value="Multidrug resistance efflux transporter EmrE"/>
    <property type="match status" value="2"/>
</dbReference>
<protein>
    <submittedName>
        <fullName evidence="3">DMT family transporter</fullName>
    </submittedName>
</protein>
<feature type="transmembrane region" description="Helical" evidence="1">
    <location>
        <begin position="45"/>
        <end position="71"/>
    </location>
</feature>
<keyword evidence="4" id="KW-1185">Reference proteome</keyword>
<organism evidence="3 4">
    <name type="scientific">Fodinicurvata halophila</name>
    <dbReference type="NCBI Taxonomy" id="1419723"/>
    <lineage>
        <taxon>Bacteria</taxon>
        <taxon>Pseudomonadati</taxon>
        <taxon>Pseudomonadota</taxon>
        <taxon>Alphaproteobacteria</taxon>
        <taxon>Rhodospirillales</taxon>
        <taxon>Rhodovibrionaceae</taxon>
        <taxon>Fodinicurvata</taxon>
    </lineage>
</organism>
<dbReference type="RefSeq" id="WP_382420245.1">
    <property type="nucleotide sequence ID" value="NZ_JBHSCW010000001.1"/>
</dbReference>
<dbReference type="InterPro" id="IPR000620">
    <property type="entry name" value="EamA_dom"/>
</dbReference>
<evidence type="ECO:0000313" key="4">
    <source>
        <dbReference type="Proteomes" id="UP001595799"/>
    </source>
</evidence>
<feature type="transmembrane region" description="Helical" evidence="1">
    <location>
        <begin position="246"/>
        <end position="266"/>
    </location>
</feature>
<comment type="caution">
    <text evidence="3">The sequence shown here is derived from an EMBL/GenBank/DDBJ whole genome shotgun (WGS) entry which is preliminary data.</text>
</comment>
<dbReference type="PANTHER" id="PTHR22911:SF103">
    <property type="entry name" value="BLR2811 PROTEIN"/>
    <property type="match status" value="1"/>
</dbReference>
<dbReference type="EMBL" id="JBHSCW010000001">
    <property type="protein sequence ID" value="MFC4350114.1"/>
    <property type="molecule type" value="Genomic_DNA"/>
</dbReference>
<dbReference type="InterPro" id="IPR037185">
    <property type="entry name" value="EmrE-like"/>
</dbReference>
<accession>A0ABV8UGQ0</accession>
<evidence type="ECO:0000259" key="2">
    <source>
        <dbReference type="Pfam" id="PF00892"/>
    </source>
</evidence>
<feature type="transmembrane region" description="Helical" evidence="1">
    <location>
        <begin position="272"/>
        <end position="290"/>
    </location>
</feature>
<sequence length="315" mass="34571">MSQDSADSSGQGENRLLVGISAMLTGMACLTVMDATAKWLGEGYAISQIVFFRNFFSLIPVAFIVWFGGGLPALRTRRLKLHLLRGIFILVAIYSFFYGLQFMQLAEAVSIAFLAPLFVAALSVPILGEKVGPRRWTAVLIGLLGALIIIRPGTEVFKWASLLPATAALSYAFIMVIGRKLSRTDSNAAIMVYGTFVAVAVSGIFLPFDWRMPGLIDWLLLLEMGVLGGSAIYFITVAYRNAQASLVAPFEYSALLWGLILGWVLWREFPGAHVWLGAGIVIASGIYLLYRENQVARQKARAVPETPVVRPRSFR</sequence>
<feature type="transmembrane region" description="Helical" evidence="1">
    <location>
        <begin position="16"/>
        <end position="33"/>
    </location>
</feature>
<feature type="domain" description="EamA" evidence="2">
    <location>
        <begin position="159"/>
        <end position="289"/>
    </location>
</feature>
<name>A0ABV8UGQ0_9PROT</name>
<feature type="domain" description="EamA" evidence="2">
    <location>
        <begin position="18"/>
        <end position="150"/>
    </location>
</feature>
<feature type="transmembrane region" description="Helical" evidence="1">
    <location>
        <begin position="135"/>
        <end position="153"/>
    </location>
</feature>
<feature type="transmembrane region" description="Helical" evidence="1">
    <location>
        <begin position="83"/>
        <end position="102"/>
    </location>
</feature>
<gene>
    <name evidence="3" type="ORF">ACFOW6_01020</name>
</gene>
<feature type="transmembrane region" description="Helical" evidence="1">
    <location>
        <begin position="159"/>
        <end position="178"/>
    </location>
</feature>
<keyword evidence="1" id="KW-0472">Membrane</keyword>
<keyword evidence="1" id="KW-0812">Transmembrane</keyword>
<reference evidence="4" key="1">
    <citation type="journal article" date="2019" name="Int. J. Syst. Evol. Microbiol.">
        <title>The Global Catalogue of Microorganisms (GCM) 10K type strain sequencing project: providing services to taxonomists for standard genome sequencing and annotation.</title>
        <authorList>
            <consortium name="The Broad Institute Genomics Platform"/>
            <consortium name="The Broad Institute Genome Sequencing Center for Infectious Disease"/>
            <person name="Wu L."/>
            <person name="Ma J."/>
        </authorList>
    </citation>
    <scope>NUCLEOTIDE SEQUENCE [LARGE SCALE GENOMIC DNA]</scope>
    <source>
        <strain evidence="4">CECT 8472</strain>
    </source>
</reference>
<feature type="transmembrane region" description="Helical" evidence="1">
    <location>
        <begin position="190"/>
        <end position="208"/>
    </location>
</feature>
<dbReference type="PANTHER" id="PTHR22911">
    <property type="entry name" value="ACYL-MALONYL CONDENSING ENZYME-RELATED"/>
    <property type="match status" value="1"/>
</dbReference>
<dbReference type="Proteomes" id="UP001595799">
    <property type="component" value="Unassembled WGS sequence"/>
</dbReference>
<proteinExistence type="predicted"/>
<dbReference type="Pfam" id="PF00892">
    <property type="entry name" value="EamA"/>
    <property type="match status" value="2"/>
</dbReference>
<feature type="transmembrane region" description="Helical" evidence="1">
    <location>
        <begin position="108"/>
        <end position="128"/>
    </location>
</feature>
<keyword evidence="1" id="KW-1133">Transmembrane helix</keyword>
<evidence type="ECO:0000313" key="3">
    <source>
        <dbReference type="EMBL" id="MFC4350114.1"/>
    </source>
</evidence>